<keyword evidence="4" id="KW-1185">Reference proteome</keyword>
<evidence type="ECO:0000256" key="1">
    <source>
        <dbReference type="SAM" id="MobiDB-lite"/>
    </source>
</evidence>
<dbReference type="PROSITE" id="PS51202">
    <property type="entry name" value="RCK_C"/>
    <property type="match status" value="1"/>
</dbReference>
<dbReference type="EMBL" id="BAAAMJ010000044">
    <property type="protein sequence ID" value="GAA1926305.1"/>
    <property type="molecule type" value="Genomic_DNA"/>
</dbReference>
<feature type="compositionally biased region" description="Low complexity" evidence="1">
    <location>
        <begin position="1"/>
        <end position="12"/>
    </location>
</feature>
<evidence type="ECO:0000259" key="2">
    <source>
        <dbReference type="PROSITE" id="PS51202"/>
    </source>
</evidence>
<sequence>MRATPAPAADSAACREGAADLPRYAHRDPRRAIPGGTGPDPLEAIVGTRRTPLPGVGTQYDMETRAGGHISVVAHEDGRRFIGFYEADDPDACRATVPLEPEEAGRLAALILPEPEAGGLPDGVPGLDLVTERIPLGADSPYRGRPLGDTRARTRTGASIVAVLRRTGAHPSPTPAFRLETGDTLLVVGTREGVRDLAEIISGA</sequence>
<dbReference type="Proteomes" id="UP001501303">
    <property type="component" value="Unassembled WGS sequence"/>
</dbReference>
<gene>
    <name evidence="3" type="ORF">GCM10009716_38080</name>
</gene>
<feature type="domain" description="RCK C-terminal" evidence="2">
    <location>
        <begin position="117"/>
        <end position="203"/>
    </location>
</feature>
<dbReference type="InterPro" id="IPR006037">
    <property type="entry name" value="RCK_C"/>
</dbReference>
<dbReference type="Pfam" id="PF25991">
    <property type="entry name" value="KhtT_N"/>
    <property type="match status" value="1"/>
</dbReference>
<dbReference type="InterPro" id="IPR058776">
    <property type="entry name" value="KhtT-like_N"/>
</dbReference>
<organism evidence="3 4">
    <name type="scientific">Streptomyces sodiiphilus</name>
    <dbReference type="NCBI Taxonomy" id="226217"/>
    <lineage>
        <taxon>Bacteria</taxon>
        <taxon>Bacillati</taxon>
        <taxon>Actinomycetota</taxon>
        <taxon>Actinomycetes</taxon>
        <taxon>Kitasatosporales</taxon>
        <taxon>Streptomycetaceae</taxon>
        <taxon>Streptomyces</taxon>
    </lineage>
</organism>
<dbReference type="PANTHER" id="PTHR30445">
    <property type="entry name" value="K(+)_H(+) ANTIPORTER SUBUNIT KHTT"/>
    <property type="match status" value="1"/>
</dbReference>
<feature type="region of interest" description="Disordered" evidence="1">
    <location>
        <begin position="1"/>
        <end position="55"/>
    </location>
</feature>
<evidence type="ECO:0000313" key="4">
    <source>
        <dbReference type="Proteomes" id="UP001501303"/>
    </source>
</evidence>
<dbReference type="InterPro" id="IPR050144">
    <property type="entry name" value="AAE_transporter"/>
</dbReference>
<protein>
    <submittedName>
        <fullName evidence="3">TrkA C-terminal domain-containing protein</fullName>
    </submittedName>
</protein>
<name>A0ABN2PNV6_9ACTN</name>
<evidence type="ECO:0000313" key="3">
    <source>
        <dbReference type="EMBL" id="GAA1926305.1"/>
    </source>
</evidence>
<dbReference type="SUPFAM" id="SSF116726">
    <property type="entry name" value="TrkA C-terminal domain-like"/>
    <property type="match status" value="1"/>
</dbReference>
<dbReference type="InterPro" id="IPR036721">
    <property type="entry name" value="RCK_C_sf"/>
</dbReference>
<comment type="caution">
    <text evidence="3">The sequence shown here is derived from an EMBL/GenBank/DDBJ whole genome shotgun (WGS) entry which is preliminary data.</text>
</comment>
<dbReference type="Gene3D" id="3.30.70.1450">
    <property type="entry name" value="Regulator of K+ conductance, C-terminal domain"/>
    <property type="match status" value="1"/>
</dbReference>
<dbReference type="Pfam" id="PF02080">
    <property type="entry name" value="TrkA_C"/>
    <property type="match status" value="1"/>
</dbReference>
<reference evidence="3 4" key="1">
    <citation type="journal article" date="2019" name="Int. J. Syst. Evol. Microbiol.">
        <title>The Global Catalogue of Microorganisms (GCM) 10K type strain sequencing project: providing services to taxonomists for standard genome sequencing and annotation.</title>
        <authorList>
            <consortium name="The Broad Institute Genomics Platform"/>
            <consortium name="The Broad Institute Genome Sequencing Center for Infectious Disease"/>
            <person name="Wu L."/>
            <person name="Ma J."/>
        </authorList>
    </citation>
    <scope>NUCLEOTIDE SEQUENCE [LARGE SCALE GENOMIC DNA]</scope>
    <source>
        <strain evidence="3 4">JCM 13581</strain>
    </source>
</reference>
<dbReference type="PANTHER" id="PTHR30445:SF8">
    <property type="entry name" value="K(+)_H(+) ANTIPORTER SUBUNIT KHTT"/>
    <property type="match status" value="1"/>
</dbReference>
<accession>A0ABN2PNV6</accession>
<proteinExistence type="predicted"/>